<dbReference type="PANTHER" id="PTHR46796:SF13">
    <property type="entry name" value="HTH-TYPE TRANSCRIPTIONAL ACTIVATOR RHAS"/>
    <property type="match status" value="1"/>
</dbReference>
<evidence type="ECO:0000313" key="5">
    <source>
        <dbReference type="EMBL" id="TCD26312.1"/>
    </source>
</evidence>
<dbReference type="AlphaFoldDB" id="A0A4R0PUU0"/>
<evidence type="ECO:0000259" key="4">
    <source>
        <dbReference type="PROSITE" id="PS01124"/>
    </source>
</evidence>
<keyword evidence="6" id="KW-1185">Reference proteome</keyword>
<evidence type="ECO:0000256" key="2">
    <source>
        <dbReference type="ARBA" id="ARBA00023125"/>
    </source>
</evidence>
<dbReference type="RefSeq" id="WP_131530990.1">
    <property type="nucleotide sequence ID" value="NZ_SJSO01000010.1"/>
</dbReference>
<accession>A0A4R0PUU0</accession>
<evidence type="ECO:0000313" key="6">
    <source>
        <dbReference type="Proteomes" id="UP000293925"/>
    </source>
</evidence>
<keyword evidence="1" id="KW-0805">Transcription regulation</keyword>
<dbReference type="EMBL" id="SJSO01000010">
    <property type="protein sequence ID" value="TCD26312.1"/>
    <property type="molecule type" value="Genomic_DNA"/>
</dbReference>
<organism evidence="5 6">
    <name type="scientific">Pedobacter psychrodurus</name>
    <dbReference type="NCBI Taxonomy" id="2530456"/>
    <lineage>
        <taxon>Bacteria</taxon>
        <taxon>Pseudomonadati</taxon>
        <taxon>Bacteroidota</taxon>
        <taxon>Sphingobacteriia</taxon>
        <taxon>Sphingobacteriales</taxon>
        <taxon>Sphingobacteriaceae</taxon>
        <taxon>Pedobacter</taxon>
    </lineage>
</organism>
<keyword evidence="3" id="KW-0804">Transcription</keyword>
<evidence type="ECO:0000256" key="1">
    <source>
        <dbReference type="ARBA" id="ARBA00023015"/>
    </source>
</evidence>
<dbReference type="SMART" id="SM00342">
    <property type="entry name" value="HTH_ARAC"/>
    <property type="match status" value="1"/>
</dbReference>
<dbReference type="Pfam" id="PF12833">
    <property type="entry name" value="HTH_18"/>
    <property type="match status" value="1"/>
</dbReference>
<feature type="domain" description="HTH araC/xylS-type" evidence="4">
    <location>
        <begin position="158"/>
        <end position="259"/>
    </location>
</feature>
<keyword evidence="2" id="KW-0238">DNA-binding</keyword>
<evidence type="ECO:0000256" key="3">
    <source>
        <dbReference type="ARBA" id="ARBA00023163"/>
    </source>
</evidence>
<dbReference type="OrthoDB" id="323290at2"/>
<dbReference type="GO" id="GO:0003700">
    <property type="term" value="F:DNA-binding transcription factor activity"/>
    <property type="evidence" value="ECO:0007669"/>
    <property type="project" value="InterPro"/>
</dbReference>
<comment type="caution">
    <text evidence="5">The sequence shown here is derived from an EMBL/GenBank/DDBJ whole genome shotgun (WGS) entry which is preliminary data.</text>
</comment>
<dbReference type="InterPro" id="IPR018060">
    <property type="entry name" value="HTH_AraC"/>
</dbReference>
<dbReference type="Proteomes" id="UP000293925">
    <property type="component" value="Unassembled WGS sequence"/>
</dbReference>
<dbReference type="PANTHER" id="PTHR46796">
    <property type="entry name" value="HTH-TYPE TRANSCRIPTIONAL ACTIVATOR RHAS-RELATED"/>
    <property type="match status" value="1"/>
</dbReference>
<dbReference type="GO" id="GO:0043565">
    <property type="term" value="F:sequence-specific DNA binding"/>
    <property type="evidence" value="ECO:0007669"/>
    <property type="project" value="InterPro"/>
</dbReference>
<dbReference type="InterPro" id="IPR050204">
    <property type="entry name" value="AraC_XylS_family_regulators"/>
</dbReference>
<gene>
    <name evidence="5" type="ORF">EZ456_13515</name>
</gene>
<name>A0A4R0PUU0_9SPHI</name>
<proteinExistence type="predicted"/>
<sequence>MGFTYFMPEPSLQQYVENIIVIDLNFNEDFIKEITIVPDYRSCLCFILEDKISAYENGQLVERENVILASFHLFSTIMNLGKKHRAVCVQFKPIGWNSLMENVPQNEVLNKCYDAKLFLGSYAAILTERLAEASSAPAQNHIIQSFLKEKLNSLAAASPFDRAIDAFIRSGGNLTIEQTASLACLSLRQFERLCNHKIGVSPRMFGRLIRFSNTYKLKEKHPNLSWNKIAFHCGYFDHMHLIRDFKQFSGTIPSITEDEDHFRSFPYDRHKNNRSIKPIQF</sequence>
<protein>
    <submittedName>
        <fullName evidence="5">AraC family transcriptional regulator</fullName>
    </submittedName>
</protein>
<dbReference type="Gene3D" id="1.10.10.60">
    <property type="entry name" value="Homeodomain-like"/>
    <property type="match status" value="1"/>
</dbReference>
<reference evidence="5 6" key="1">
    <citation type="submission" date="2019-02" db="EMBL/GenBank/DDBJ databases">
        <title>Pedobacter sp. RP-3-21 sp. nov., isolated from Arctic soil.</title>
        <authorList>
            <person name="Dahal R.H."/>
        </authorList>
    </citation>
    <scope>NUCLEOTIDE SEQUENCE [LARGE SCALE GENOMIC DNA]</scope>
    <source>
        <strain evidence="5 6">RP-3-21</strain>
    </source>
</reference>
<dbReference type="PROSITE" id="PS01124">
    <property type="entry name" value="HTH_ARAC_FAMILY_2"/>
    <property type="match status" value="1"/>
</dbReference>